<evidence type="ECO:0000313" key="3">
    <source>
        <dbReference type="Proteomes" id="UP000295626"/>
    </source>
</evidence>
<reference evidence="2 3" key="1">
    <citation type="submission" date="2019-02" db="EMBL/GenBank/DDBJ databases">
        <title>Draft genome sequences of novel Actinobacteria.</title>
        <authorList>
            <person name="Sahin N."/>
            <person name="Ay H."/>
            <person name="Saygin H."/>
        </authorList>
    </citation>
    <scope>NUCLEOTIDE SEQUENCE [LARGE SCALE GENOMIC DNA]</scope>
    <source>
        <strain evidence="2 3">JCM 30529</strain>
    </source>
</reference>
<accession>A0ABY2DLZ3</accession>
<dbReference type="Proteomes" id="UP000295626">
    <property type="component" value="Unassembled WGS sequence"/>
</dbReference>
<evidence type="ECO:0000256" key="1">
    <source>
        <dbReference type="SAM" id="SignalP"/>
    </source>
</evidence>
<feature type="signal peptide" evidence="1">
    <location>
        <begin position="1"/>
        <end position="35"/>
    </location>
</feature>
<comment type="caution">
    <text evidence="2">The sequence shown here is derived from an EMBL/GenBank/DDBJ whole genome shotgun (WGS) entry which is preliminary data.</text>
</comment>
<protein>
    <recommendedName>
        <fullName evidence="4">LVIVD repeat-containing protein</fullName>
    </recommendedName>
</protein>
<keyword evidence="1" id="KW-0732">Signal</keyword>
<sequence length="567" mass="60298">MFRKPPQGTRRLGAISLAAAAALLATTVAGAPASAAEVEETANDPAYVIPGVDEISSSSNFRTIANLPKTGAFESESAYGTDIAFQGNYAFVGNYNGFTIYDIKQPRNPKVTSQVLCPGAQNDISIYGDLLFLSVDSSRNDDSCNSTAQSATIKDSWEGVRIFDVSDKVNPTYIKAIETDCGSHTHTLVPAKTKDKIYVYVQSYSPNASFPDCQPPHDKLSIIEVPLNDPTQAAVVATPNLFPGDLGAASTSGCHDVTVYAELDLAAGACMGDGVLMDISDRTNPVVLSRVRDTNFAFWHSATFNNSGNKVIFTDELGGGGSATCNPTIGPKRGANALFDIEGEGADRKLVFKSYFKIPRENTRFENCVAHNGSLIPAMGRDIMVQAWYQGGISVFDFTDSSNPVELGFWERGPLSDSRLVLGGSWSAYYHNGFVYSSDIQKGFDVLKFADARTNNAEAVVALDESNPQNQVSYPECDQVLTARVNGGLTVKSGSTVCLDRATVNGVVKVANGGSLIVYKSTLNGDVNANGSKLVNLVETTVNGGLKAVGAKTTIKNTNITGTVKLS</sequence>
<gene>
    <name evidence="2" type="ORF">E1091_01960</name>
</gene>
<evidence type="ECO:0008006" key="4">
    <source>
        <dbReference type="Google" id="ProtNLM"/>
    </source>
</evidence>
<dbReference type="InterPro" id="IPR013211">
    <property type="entry name" value="LVIVD"/>
</dbReference>
<proteinExistence type="predicted"/>
<evidence type="ECO:0000313" key="2">
    <source>
        <dbReference type="EMBL" id="TDC01880.1"/>
    </source>
</evidence>
<dbReference type="Pfam" id="PF08309">
    <property type="entry name" value="LVIVD"/>
    <property type="match status" value="1"/>
</dbReference>
<dbReference type="EMBL" id="SMKE01000029">
    <property type="protein sequence ID" value="TDC01880.1"/>
    <property type="molecule type" value="Genomic_DNA"/>
</dbReference>
<organism evidence="2 3">
    <name type="scientific">Micromonospora fluostatini</name>
    <dbReference type="NCBI Taxonomy" id="1629071"/>
    <lineage>
        <taxon>Bacteria</taxon>
        <taxon>Bacillati</taxon>
        <taxon>Actinomycetota</taxon>
        <taxon>Actinomycetes</taxon>
        <taxon>Micromonosporales</taxon>
        <taxon>Micromonosporaceae</taxon>
        <taxon>Micromonospora</taxon>
    </lineage>
</organism>
<keyword evidence="3" id="KW-1185">Reference proteome</keyword>
<name>A0ABY2DLZ3_9ACTN</name>
<feature type="chain" id="PRO_5047075170" description="LVIVD repeat-containing protein" evidence="1">
    <location>
        <begin position="36"/>
        <end position="567"/>
    </location>
</feature>